<feature type="region of interest" description="Disordered" evidence="9">
    <location>
        <begin position="41"/>
        <end position="77"/>
    </location>
</feature>
<evidence type="ECO:0000256" key="6">
    <source>
        <dbReference type="ARBA" id="ARBA00023295"/>
    </source>
</evidence>
<keyword evidence="4 10" id="KW-0378">Hydrolase</keyword>
<dbReference type="KEGG" id="agl:PYTT_2543"/>
<dbReference type="EMBL" id="LT629973">
    <property type="protein sequence ID" value="SEI01117.1"/>
    <property type="molecule type" value="Genomic_DNA"/>
</dbReference>
<evidence type="ECO:0000256" key="2">
    <source>
        <dbReference type="ARBA" id="ARBA00022525"/>
    </source>
</evidence>
<name>A0A1C7PCE0_9BACT</name>
<evidence type="ECO:0000313" key="10">
    <source>
        <dbReference type="EMBL" id="SEI01117.1"/>
    </source>
</evidence>
<dbReference type="PANTHER" id="PTHR42061">
    <property type="entry name" value="ENDO-CHITOSANASE"/>
    <property type="match status" value="1"/>
</dbReference>
<comment type="subcellular location">
    <subcellularLocation>
        <location evidence="1">Secreted</location>
    </subcellularLocation>
</comment>
<keyword evidence="2" id="KW-0964">Secreted</keyword>
<gene>
    <name evidence="10" type="ORF">PYTT_2543</name>
</gene>
<keyword evidence="5" id="KW-0119">Carbohydrate metabolism</keyword>
<keyword evidence="3" id="KW-0732">Signal</keyword>
<dbReference type="RefSeq" id="WP_067775007.1">
    <property type="nucleotide sequence ID" value="NZ_LIGX01000020.1"/>
</dbReference>
<dbReference type="OrthoDB" id="190437at2"/>
<reference evidence="11" key="1">
    <citation type="submission" date="2016-09" db="EMBL/GenBank/DDBJ databases">
        <authorList>
            <person name="Koehorst J."/>
        </authorList>
    </citation>
    <scope>NUCLEOTIDE SEQUENCE [LARGE SCALE GENOMIC DNA]</scope>
</reference>
<dbReference type="GO" id="GO:0000272">
    <property type="term" value="P:polysaccharide catabolic process"/>
    <property type="evidence" value="ECO:0007669"/>
    <property type="project" value="UniProtKB-KW"/>
</dbReference>
<evidence type="ECO:0000256" key="3">
    <source>
        <dbReference type="ARBA" id="ARBA00022729"/>
    </source>
</evidence>
<evidence type="ECO:0000256" key="1">
    <source>
        <dbReference type="ARBA" id="ARBA00004613"/>
    </source>
</evidence>
<keyword evidence="11" id="KW-1185">Reference proteome</keyword>
<keyword evidence="8" id="KW-0175">Coiled coil</keyword>
<dbReference type="PANTHER" id="PTHR42061:SF6">
    <property type="entry name" value="ENDO-CHITOSANASE"/>
    <property type="match status" value="1"/>
</dbReference>
<dbReference type="STRING" id="1679444.PYTT_2543"/>
<dbReference type="Pfam" id="PF07335">
    <property type="entry name" value="Glyco_hydro_75"/>
    <property type="match status" value="1"/>
</dbReference>
<feature type="coiled-coil region" evidence="8">
    <location>
        <begin position="288"/>
        <end position="330"/>
    </location>
</feature>
<dbReference type="GO" id="GO:0005576">
    <property type="term" value="C:extracellular region"/>
    <property type="evidence" value="ECO:0007669"/>
    <property type="project" value="UniProtKB-SubCell"/>
</dbReference>
<proteinExistence type="predicted"/>
<organism evidence="10 11">
    <name type="scientific">Akkermansia glycaniphila</name>
    <dbReference type="NCBI Taxonomy" id="1679444"/>
    <lineage>
        <taxon>Bacteria</taxon>
        <taxon>Pseudomonadati</taxon>
        <taxon>Verrucomicrobiota</taxon>
        <taxon>Verrucomicrobiia</taxon>
        <taxon>Verrucomicrobiales</taxon>
        <taxon>Akkermansiaceae</taxon>
        <taxon>Akkermansia</taxon>
    </lineage>
</organism>
<evidence type="ECO:0000256" key="7">
    <source>
        <dbReference type="ARBA" id="ARBA00023326"/>
    </source>
</evidence>
<keyword evidence="7" id="KW-0624">Polysaccharide degradation</keyword>
<accession>A0A1C7PCE0</accession>
<dbReference type="InterPro" id="IPR009939">
    <property type="entry name" value="Chitosanase_fungal"/>
</dbReference>
<feature type="compositionally biased region" description="Basic and acidic residues" evidence="9">
    <location>
        <begin position="54"/>
        <end position="71"/>
    </location>
</feature>
<keyword evidence="6" id="KW-0326">Glycosidase</keyword>
<sequence length="533" mass="58547">MPPRKPSPLVWLIGGAALLAAGSLYTPYPAQLVRALQGLPEDDGAVSTPLSDEPGDRPSEGHPSEQPDKPLVHRIPAGSVTPWKPQANFTMPAIVLPPFPPALPQKISTGEFVNVTELIRGINLKTKVNFIPGTTATRDRKKPENYRATFSLDIVVPKAAKGEDLKLANPELPNVLKEYDALLAGAQTSPYYNQLYQNKENRIRNSASSLLKIIDRHNFYDTDTILEITHPQTRRKVLWLQSDMDVVSDGTDGDRLPKMPDAIVNSSTYQPFTTYAWKKRTKQPNPLLASWESKLKTAEASLKKATGTSRTALQERIRTLKLEITDLKTKSYLIAEYDPFIVIPLRVINQSNSDFSPKAGDYAVVVHENRLFPAIVGDAGPHYKTGEASLRLAKEVNPKATIYSRPVSDLSASYLVFPGTAEPDKGPIDYDRLNARCRELLDEIGGIHETARYHQWEDLLKPKPEPLPVPPVDKPGNGKPEQTDPAKTDTPSPVPASIPGTADKPSEPQPQQPPVQPTRPEGTNGASASPARP</sequence>
<dbReference type="PATRIC" id="fig|1679444.3.peg.2726"/>
<protein>
    <submittedName>
        <fullName evidence="10">Fungal chitosanase of glycosyl hydrolase group 75</fullName>
    </submittedName>
</protein>
<evidence type="ECO:0000256" key="9">
    <source>
        <dbReference type="SAM" id="MobiDB-lite"/>
    </source>
</evidence>
<feature type="region of interest" description="Disordered" evidence="9">
    <location>
        <begin position="460"/>
        <end position="533"/>
    </location>
</feature>
<dbReference type="GO" id="GO:0016977">
    <property type="term" value="F:chitosanase activity"/>
    <property type="evidence" value="ECO:0007669"/>
    <property type="project" value="InterPro"/>
</dbReference>
<evidence type="ECO:0000256" key="8">
    <source>
        <dbReference type="SAM" id="Coils"/>
    </source>
</evidence>
<dbReference type="Proteomes" id="UP000176204">
    <property type="component" value="Chromosome I"/>
</dbReference>
<evidence type="ECO:0000256" key="4">
    <source>
        <dbReference type="ARBA" id="ARBA00022801"/>
    </source>
</evidence>
<dbReference type="AlphaFoldDB" id="A0A1C7PCE0"/>
<evidence type="ECO:0000256" key="5">
    <source>
        <dbReference type="ARBA" id="ARBA00023277"/>
    </source>
</evidence>
<feature type="compositionally biased region" description="Pro residues" evidence="9">
    <location>
        <begin position="507"/>
        <end position="517"/>
    </location>
</feature>
<evidence type="ECO:0000313" key="11">
    <source>
        <dbReference type="Proteomes" id="UP000176204"/>
    </source>
</evidence>